<feature type="compositionally biased region" description="Basic and acidic residues" evidence="1">
    <location>
        <begin position="98"/>
        <end position="113"/>
    </location>
</feature>
<keyword evidence="4" id="KW-1185">Reference proteome</keyword>
<gene>
    <name evidence="3" type="ORF">GCM10025759_15560</name>
</gene>
<evidence type="ECO:0000256" key="1">
    <source>
        <dbReference type="SAM" id="MobiDB-lite"/>
    </source>
</evidence>
<evidence type="ECO:0000313" key="4">
    <source>
        <dbReference type="Proteomes" id="UP001501083"/>
    </source>
</evidence>
<dbReference type="RefSeq" id="WP_158986377.1">
    <property type="nucleotide sequence ID" value="NZ_BAABKY010000002.1"/>
</dbReference>
<keyword evidence="2" id="KW-0472">Membrane</keyword>
<accession>A0ABP9LCZ3</accession>
<reference evidence="4" key="1">
    <citation type="journal article" date="2019" name="Int. J. Syst. Evol. Microbiol.">
        <title>The Global Catalogue of Microorganisms (GCM) 10K type strain sequencing project: providing services to taxonomists for standard genome sequencing and annotation.</title>
        <authorList>
            <consortium name="The Broad Institute Genomics Platform"/>
            <consortium name="The Broad Institute Genome Sequencing Center for Infectious Disease"/>
            <person name="Wu L."/>
            <person name="Ma J."/>
        </authorList>
    </citation>
    <scope>NUCLEOTIDE SEQUENCE [LARGE SCALE GENOMIC DNA]</scope>
    <source>
        <strain evidence="4">JCM 19212</strain>
    </source>
</reference>
<sequence>MTLTTRLWCLAASVVVFWKSYRLFTNPFVACAEKNGYSVASDICASNGSTTAAVYFGLLGAALVGAALWPGKRQDPMGSPTVRKKSKARKRHKRQRAAARERREARKGRPEGM</sequence>
<protein>
    <submittedName>
        <fullName evidence="3">Uncharacterized protein</fullName>
    </submittedName>
</protein>
<feature type="compositionally biased region" description="Basic residues" evidence="1">
    <location>
        <begin position="82"/>
        <end position="97"/>
    </location>
</feature>
<name>A0ABP9LCZ3_9GAMM</name>
<comment type="caution">
    <text evidence="3">The sequence shown here is derived from an EMBL/GenBank/DDBJ whole genome shotgun (WGS) entry which is preliminary data.</text>
</comment>
<keyword evidence="2" id="KW-1133">Transmembrane helix</keyword>
<keyword evidence="2" id="KW-0812">Transmembrane</keyword>
<dbReference type="EMBL" id="BAABKY010000002">
    <property type="protein sequence ID" value="GAA5073910.1"/>
    <property type="molecule type" value="Genomic_DNA"/>
</dbReference>
<dbReference type="Proteomes" id="UP001501083">
    <property type="component" value="Unassembled WGS sequence"/>
</dbReference>
<evidence type="ECO:0000256" key="2">
    <source>
        <dbReference type="SAM" id="Phobius"/>
    </source>
</evidence>
<proteinExistence type="predicted"/>
<feature type="transmembrane region" description="Helical" evidence="2">
    <location>
        <begin position="48"/>
        <end position="69"/>
    </location>
</feature>
<feature type="region of interest" description="Disordered" evidence="1">
    <location>
        <begin position="71"/>
        <end position="113"/>
    </location>
</feature>
<evidence type="ECO:0000313" key="3">
    <source>
        <dbReference type="EMBL" id="GAA5073910.1"/>
    </source>
</evidence>
<organism evidence="3 4">
    <name type="scientific">Lysobacter panacisoli</name>
    <dbReference type="NCBI Taxonomy" id="1255263"/>
    <lineage>
        <taxon>Bacteria</taxon>
        <taxon>Pseudomonadati</taxon>
        <taxon>Pseudomonadota</taxon>
        <taxon>Gammaproteobacteria</taxon>
        <taxon>Lysobacterales</taxon>
        <taxon>Lysobacteraceae</taxon>
        <taxon>Lysobacter</taxon>
    </lineage>
</organism>